<keyword evidence="1" id="KW-0560">Oxidoreductase</keyword>
<dbReference type="InterPro" id="IPR036249">
    <property type="entry name" value="Thioredoxin-like_sf"/>
</dbReference>
<feature type="domain" description="Thioredoxin" evidence="4">
    <location>
        <begin position="11"/>
        <end position="165"/>
    </location>
</feature>
<organism evidence="5 6">
    <name type="scientific">Flaviaesturariibacter flavus</name>
    <dbReference type="NCBI Taxonomy" id="2502780"/>
    <lineage>
        <taxon>Bacteria</taxon>
        <taxon>Pseudomonadati</taxon>
        <taxon>Bacteroidota</taxon>
        <taxon>Chitinophagia</taxon>
        <taxon>Chitinophagales</taxon>
        <taxon>Chitinophagaceae</taxon>
        <taxon>Flaviaestuariibacter</taxon>
    </lineage>
</organism>
<dbReference type="Pfam" id="PF00578">
    <property type="entry name" value="AhpC-TSA"/>
    <property type="match status" value="1"/>
</dbReference>
<dbReference type="InterPro" id="IPR050455">
    <property type="entry name" value="Tpx_Peroxidase_subfamily"/>
</dbReference>
<dbReference type="GO" id="GO:0016491">
    <property type="term" value="F:oxidoreductase activity"/>
    <property type="evidence" value="ECO:0007669"/>
    <property type="project" value="UniProtKB-KW"/>
</dbReference>
<evidence type="ECO:0000313" key="6">
    <source>
        <dbReference type="Proteomes" id="UP000295334"/>
    </source>
</evidence>
<dbReference type="PROSITE" id="PS51352">
    <property type="entry name" value="THIOREDOXIN_2"/>
    <property type="match status" value="1"/>
</dbReference>
<protein>
    <submittedName>
        <fullName evidence="5">Redoxin domain-containing protein</fullName>
    </submittedName>
</protein>
<proteinExistence type="predicted"/>
<evidence type="ECO:0000256" key="2">
    <source>
        <dbReference type="ARBA" id="ARBA00023284"/>
    </source>
</evidence>
<evidence type="ECO:0000259" key="4">
    <source>
        <dbReference type="PROSITE" id="PS51352"/>
    </source>
</evidence>
<reference evidence="5 6" key="1">
    <citation type="submission" date="2019-03" db="EMBL/GenBank/DDBJ databases">
        <authorList>
            <person name="Kim M.K.M."/>
        </authorList>
    </citation>
    <scope>NUCLEOTIDE SEQUENCE [LARGE SCALE GENOMIC DNA]</scope>
    <source>
        <strain evidence="5 6">17J68-12</strain>
    </source>
</reference>
<dbReference type="InterPro" id="IPR013766">
    <property type="entry name" value="Thioredoxin_domain"/>
</dbReference>
<comment type="caution">
    <text evidence="5">The sequence shown here is derived from an EMBL/GenBank/DDBJ whole genome shotgun (WGS) entry which is preliminary data.</text>
</comment>
<dbReference type="EMBL" id="SJZI01000042">
    <property type="protein sequence ID" value="TCJ14471.1"/>
    <property type="molecule type" value="Genomic_DNA"/>
</dbReference>
<feature type="active site" description="Cysteine sulfenic acid (-SOH) intermediate; for peroxidase activity" evidence="3">
    <location>
        <position position="53"/>
    </location>
</feature>
<keyword evidence="2" id="KW-0676">Redox-active center</keyword>
<accession>A0A4R1BBS7</accession>
<dbReference type="PIRSF" id="PIRSF000239">
    <property type="entry name" value="AHPC"/>
    <property type="match status" value="1"/>
</dbReference>
<sequence length="166" mass="18537">MNPSSQPGTPLRVGDPAPDFTLIDDQRQPVTLSAFRGENVLLLFFPAAFTSVCTAELCSVRDSLERYGALNARPFGISVDLPFTLARFKEEQRLNFSLLSDFNKEVSRAYGCLYENWILGLKGVSKRAAFLVDRQGVIRYAEVLENAGDLPNFELINKTLEEMEPA</sequence>
<dbReference type="Gene3D" id="3.40.30.10">
    <property type="entry name" value="Glutaredoxin"/>
    <property type="match status" value="1"/>
</dbReference>
<dbReference type="PANTHER" id="PTHR43110">
    <property type="entry name" value="THIOL PEROXIDASE"/>
    <property type="match status" value="1"/>
</dbReference>
<dbReference type="Proteomes" id="UP000295334">
    <property type="component" value="Unassembled WGS sequence"/>
</dbReference>
<dbReference type="OrthoDB" id="9809746at2"/>
<evidence type="ECO:0000256" key="3">
    <source>
        <dbReference type="PIRSR" id="PIRSR000239-1"/>
    </source>
</evidence>
<evidence type="ECO:0000313" key="5">
    <source>
        <dbReference type="EMBL" id="TCJ14471.1"/>
    </source>
</evidence>
<dbReference type="SUPFAM" id="SSF52833">
    <property type="entry name" value="Thioredoxin-like"/>
    <property type="match status" value="1"/>
</dbReference>
<evidence type="ECO:0000256" key="1">
    <source>
        <dbReference type="ARBA" id="ARBA00023002"/>
    </source>
</evidence>
<dbReference type="PANTHER" id="PTHR43110:SF1">
    <property type="entry name" value="THIOL PEROXIDASE"/>
    <property type="match status" value="1"/>
</dbReference>
<gene>
    <name evidence="5" type="ORF">EPD60_10815</name>
</gene>
<dbReference type="GO" id="GO:0016209">
    <property type="term" value="F:antioxidant activity"/>
    <property type="evidence" value="ECO:0007669"/>
    <property type="project" value="InterPro"/>
</dbReference>
<name>A0A4R1BBS7_9BACT</name>
<dbReference type="InterPro" id="IPR000866">
    <property type="entry name" value="AhpC/TSA"/>
</dbReference>
<dbReference type="InterPro" id="IPR024706">
    <property type="entry name" value="Peroxiredoxin_AhpC-typ"/>
</dbReference>
<keyword evidence="6" id="KW-1185">Reference proteome</keyword>
<dbReference type="RefSeq" id="WP_131449462.1">
    <property type="nucleotide sequence ID" value="NZ_SJZI01000042.1"/>
</dbReference>
<dbReference type="AlphaFoldDB" id="A0A4R1BBS7"/>